<dbReference type="AlphaFoldDB" id="A0A024GSF3"/>
<proteinExistence type="predicted"/>
<accession>A0A024GSF3</accession>
<comment type="caution">
    <text evidence="1">The sequence shown here is derived from an EMBL/GenBank/DDBJ whole genome shotgun (WGS) entry which is preliminary data.</text>
</comment>
<keyword evidence="2" id="KW-1185">Reference proteome</keyword>
<dbReference type="EMBL" id="CAIX01000286">
    <property type="protein sequence ID" value="CCI49292.1"/>
    <property type="molecule type" value="Genomic_DNA"/>
</dbReference>
<reference evidence="1 2" key="1">
    <citation type="submission" date="2012-05" db="EMBL/GenBank/DDBJ databases">
        <title>Recombination and specialization in a pathogen metapopulation.</title>
        <authorList>
            <person name="Gardiner A."/>
            <person name="Kemen E."/>
            <person name="Schultz-Larsen T."/>
            <person name="MacLean D."/>
            <person name="Van Oosterhout C."/>
            <person name="Jones J.D.G."/>
        </authorList>
    </citation>
    <scope>NUCLEOTIDE SEQUENCE [LARGE SCALE GENOMIC DNA]</scope>
    <source>
        <strain evidence="1 2">Ac Nc2</strain>
    </source>
</reference>
<dbReference type="Proteomes" id="UP000053237">
    <property type="component" value="Unassembled WGS sequence"/>
</dbReference>
<protein>
    <submittedName>
        <fullName evidence="1">Uncharacterized protein</fullName>
    </submittedName>
</protein>
<sequence>MSSISFTILPYQDAYHCSLVFRPLHPGTIEIRGIRCEIANHKFQLNTGKILLQVLHPIPLVTMQLKSNQASDVTLPDTSDFNVSKGSGNQQLWLYECEAKRFEILIENIGRHRVMDSQLLVEICESDQRSNHEKLLDAMIVWGDKKGGQAVQSTRSLRMCISVFFDVGFMLSEPDSQWSKSSRPKLSFSGSLCLRQWQNHLALQSQSDITANRTSTRKFAWLSIVSVFAIQLALDSFAELLVEIPLSPSWKDRFCELLQAQIKLDWHTRFQSSGHLEFQSDMLKQSCEQVAIQLLPTHVVMHLSCVPHQIHSSESKSFETSNGTSFSVTFTPHGTLVQNEIELAVFIRQPEGPWLHDQSDGWKHFVLCGKTAVRVDAKNINGTQLLDLKILFLTQGTLKYLVALGISPLPSTTAASTYTVEIR</sequence>
<evidence type="ECO:0000313" key="1">
    <source>
        <dbReference type="EMBL" id="CCI49292.1"/>
    </source>
</evidence>
<dbReference type="InParanoid" id="A0A024GSF3"/>
<gene>
    <name evidence="1" type="ORF">BN9_105910</name>
</gene>
<organism evidence="1 2">
    <name type="scientific">Albugo candida</name>
    <dbReference type="NCBI Taxonomy" id="65357"/>
    <lineage>
        <taxon>Eukaryota</taxon>
        <taxon>Sar</taxon>
        <taxon>Stramenopiles</taxon>
        <taxon>Oomycota</taxon>
        <taxon>Peronosporomycetes</taxon>
        <taxon>Albuginales</taxon>
        <taxon>Albuginaceae</taxon>
        <taxon>Albugo</taxon>
    </lineage>
</organism>
<evidence type="ECO:0000313" key="2">
    <source>
        <dbReference type="Proteomes" id="UP000053237"/>
    </source>
</evidence>
<name>A0A024GSF3_9STRA</name>